<dbReference type="InterPro" id="IPR001314">
    <property type="entry name" value="Peptidase_S1A"/>
</dbReference>
<dbReference type="SUPFAM" id="SSF50494">
    <property type="entry name" value="Trypsin-like serine proteases"/>
    <property type="match status" value="1"/>
</dbReference>
<dbReference type="SMART" id="SM00020">
    <property type="entry name" value="Tryp_SPc"/>
    <property type="match status" value="1"/>
</dbReference>
<dbReference type="PROSITE" id="PS50240">
    <property type="entry name" value="TRYPSIN_DOM"/>
    <property type="match status" value="1"/>
</dbReference>
<feature type="signal peptide" evidence="3">
    <location>
        <begin position="1"/>
        <end position="16"/>
    </location>
</feature>
<dbReference type="InterPro" id="IPR029058">
    <property type="entry name" value="AB_hydrolase_fold"/>
</dbReference>
<evidence type="ECO:0000256" key="3">
    <source>
        <dbReference type="SAM" id="SignalP"/>
    </source>
</evidence>
<dbReference type="InterPro" id="IPR033116">
    <property type="entry name" value="TRYPSIN_SER"/>
</dbReference>
<feature type="domain" description="Peptidase S1" evidence="4">
    <location>
        <begin position="32"/>
        <end position="280"/>
    </location>
</feature>
<accession>A0AA36CV55</accession>
<dbReference type="Gene3D" id="3.40.50.1820">
    <property type="entry name" value="alpha/beta hydrolase"/>
    <property type="match status" value="1"/>
</dbReference>
<dbReference type="GO" id="GO:0004252">
    <property type="term" value="F:serine-type endopeptidase activity"/>
    <property type="evidence" value="ECO:0007669"/>
    <property type="project" value="InterPro"/>
</dbReference>
<dbReference type="EMBL" id="CATQJA010002631">
    <property type="protein sequence ID" value="CAJ0574511.1"/>
    <property type="molecule type" value="Genomic_DNA"/>
</dbReference>
<dbReference type="AlphaFoldDB" id="A0AA36CV55"/>
<dbReference type="InterPro" id="IPR009003">
    <property type="entry name" value="Peptidase_S1_PA"/>
</dbReference>
<dbReference type="PRINTS" id="PR00722">
    <property type="entry name" value="CHYMOTRYPSIN"/>
</dbReference>
<gene>
    <name evidence="5" type="ORF">MSPICULIGERA_LOCUS12844</name>
</gene>
<dbReference type="InterPro" id="IPR001254">
    <property type="entry name" value="Trypsin_dom"/>
</dbReference>
<reference evidence="5" key="1">
    <citation type="submission" date="2023-06" db="EMBL/GenBank/DDBJ databases">
        <authorList>
            <person name="Delattre M."/>
        </authorList>
    </citation>
    <scope>NUCLEOTIDE SEQUENCE</scope>
    <source>
        <strain evidence="5">AF72</strain>
    </source>
</reference>
<dbReference type="Pfam" id="PF01764">
    <property type="entry name" value="Lipase_3"/>
    <property type="match status" value="1"/>
</dbReference>
<feature type="non-terminal residue" evidence="5">
    <location>
        <position position="1"/>
    </location>
</feature>
<dbReference type="InterPro" id="IPR018114">
    <property type="entry name" value="TRYPSIN_HIS"/>
</dbReference>
<dbReference type="InterPro" id="IPR043504">
    <property type="entry name" value="Peptidase_S1_PA_chymotrypsin"/>
</dbReference>
<keyword evidence="2" id="KW-0645">Protease</keyword>
<keyword evidence="3" id="KW-0732">Signal</keyword>
<sequence length="451" mass="48279">MYTSLLFTVFPLLSLALNFCTETSEQLFNYRVIGAATPNSSLSFYALVFSSDGGGYTEMCGGTVLNDRWILTAAHCLPKGLVGSSVRLGLRTMNEVSQNVRIVKTVSHRGFNIRSTRDDIALLKTAHAIKIGHGVTTVCLTRDDTKLLGKGSKALVAGFGKAVERIPLGVRITNGPADRLKTSVVPLQDTKTCSLNWWRASGGTTTVGSTQICAGSLGHGSAPGDSGGPLLVRDRFGNVVQIGITSFGANGFEGVLDQATFPGVYTRVSAYIPWIERALNYYANGFDSLYNGGGLKSAIQAVVSANPSFTLLCTGHSLGGALATVLAATVVAEKMLPSALLQLITFGSPRVGDTNFGATVERLLPYRFRVVNQNDLVPEMPPLKLDDTAAPQHVTFEVFYRSGMGPGAQYTVCRMNEDPTCRNGVTTSDLAVHPMYFNVSIDTWYLKGCAY</sequence>
<dbReference type="CDD" id="cd00190">
    <property type="entry name" value="Tryp_SPc"/>
    <property type="match status" value="1"/>
</dbReference>
<dbReference type="SUPFAM" id="SSF53474">
    <property type="entry name" value="alpha/beta-Hydrolases"/>
    <property type="match status" value="1"/>
</dbReference>
<dbReference type="PANTHER" id="PTHR45908">
    <property type="entry name" value="PROTEIN CBG11750-RELATED"/>
    <property type="match status" value="1"/>
</dbReference>
<dbReference type="GO" id="GO:0006508">
    <property type="term" value="P:proteolysis"/>
    <property type="evidence" value="ECO:0007669"/>
    <property type="project" value="UniProtKB-KW"/>
</dbReference>
<dbReference type="InterPro" id="IPR002921">
    <property type="entry name" value="Fungal_lipase-type"/>
</dbReference>
<dbReference type="GO" id="GO:0006629">
    <property type="term" value="P:lipid metabolic process"/>
    <property type="evidence" value="ECO:0007669"/>
    <property type="project" value="InterPro"/>
</dbReference>
<dbReference type="Pfam" id="PF00089">
    <property type="entry name" value="Trypsin"/>
    <property type="match status" value="1"/>
</dbReference>
<keyword evidence="1" id="KW-1015">Disulfide bond</keyword>
<protein>
    <recommendedName>
        <fullName evidence="4">Peptidase S1 domain-containing protein</fullName>
    </recommendedName>
</protein>
<evidence type="ECO:0000313" key="5">
    <source>
        <dbReference type="EMBL" id="CAJ0574511.1"/>
    </source>
</evidence>
<feature type="chain" id="PRO_5041431665" description="Peptidase S1 domain-containing protein" evidence="3">
    <location>
        <begin position="17"/>
        <end position="451"/>
    </location>
</feature>
<dbReference type="PANTHER" id="PTHR45908:SF15">
    <property type="entry name" value="FUNGAL LIPASE-LIKE DOMAIN-CONTAINING PROTEIN"/>
    <property type="match status" value="1"/>
</dbReference>
<dbReference type="PROSITE" id="PS00135">
    <property type="entry name" value="TRYPSIN_SER"/>
    <property type="match status" value="1"/>
</dbReference>
<evidence type="ECO:0000256" key="1">
    <source>
        <dbReference type="ARBA" id="ARBA00023157"/>
    </source>
</evidence>
<evidence type="ECO:0000259" key="4">
    <source>
        <dbReference type="PROSITE" id="PS50240"/>
    </source>
</evidence>
<evidence type="ECO:0000256" key="2">
    <source>
        <dbReference type="RuleBase" id="RU363034"/>
    </source>
</evidence>
<organism evidence="5 6">
    <name type="scientific">Mesorhabditis spiculigera</name>
    <dbReference type="NCBI Taxonomy" id="96644"/>
    <lineage>
        <taxon>Eukaryota</taxon>
        <taxon>Metazoa</taxon>
        <taxon>Ecdysozoa</taxon>
        <taxon>Nematoda</taxon>
        <taxon>Chromadorea</taxon>
        <taxon>Rhabditida</taxon>
        <taxon>Rhabditina</taxon>
        <taxon>Rhabditomorpha</taxon>
        <taxon>Rhabditoidea</taxon>
        <taxon>Rhabditidae</taxon>
        <taxon>Mesorhabditinae</taxon>
        <taxon>Mesorhabditis</taxon>
    </lineage>
</organism>
<proteinExistence type="predicted"/>
<dbReference type="CDD" id="cd00519">
    <property type="entry name" value="Lipase_3"/>
    <property type="match status" value="1"/>
</dbReference>
<evidence type="ECO:0000313" key="6">
    <source>
        <dbReference type="Proteomes" id="UP001177023"/>
    </source>
</evidence>
<keyword evidence="6" id="KW-1185">Reference proteome</keyword>
<dbReference type="Proteomes" id="UP001177023">
    <property type="component" value="Unassembled WGS sequence"/>
</dbReference>
<dbReference type="Gene3D" id="2.40.10.10">
    <property type="entry name" value="Trypsin-like serine proteases"/>
    <property type="match status" value="1"/>
</dbReference>
<name>A0AA36CV55_9BILA</name>
<keyword evidence="2" id="KW-0378">Hydrolase</keyword>
<comment type="caution">
    <text evidence="5">The sequence shown here is derived from an EMBL/GenBank/DDBJ whole genome shotgun (WGS) entry which is preliminary data.</text>
</comment>
<dbReference type="PROSITE" id="PS00134">
    <property type="entry name" value="TRYPSIN_HIS"/>
    <property type="match status" value="1"/>
</dbReference>
<keyword evidence="2" id="KW-0720">Serine protease</keyword>